<dbReference type="GO" id="GO:0016874">
    <property type="term" value="F:ligase activity"/>
    <property type="evidence" value="ECO:0007669"/>
    <property type="project" value="UniProtKB-KW"/>
</dbReference>
<dbReference type="SUPFAM" id="SSF159659">
    <property type="entry name" value="Cgl1923-like"/>
    <property type="match status" value="1"/>
</dbReference>
<keyword evidence="2" id="KW-1185">Reference proteome</keyword>
<sequence>MLDPEQLLERTEPAYFEFRDRHRDELVLLHFFEGFVDAGQVGHTLSKQLLAHCEHEVIATLDVDQLHDYRSRRPVMTFDTDHWDALRPPELLLHRVVDGAGTEFVVITGPEPDMQWERASAAVKILAGELGVSTAATAYGIPIGVPHTRPTTITGHSSEGDLSQDNALWLGRIEVPGSIGSMLEMRLGEVGVRSLGLATHVPHYLSAAPFGQAVLAATRRLSEVTGLELPLDGLAEAAQKNLVEINTEMESSAEVRQVVAGLEEQYDSGLGTQQVPSAQEIGAEFERFLAERDKGEDR</sequence>
<dbReference type="Gene3D" id="3.40.50.10900">
    <property type="entry name" value="PAC-like subunit"/>
    <property type="match status" value="1"/>
</dbReference>
<dbReference type="InterPro" id="IPR038389">
    <property type="entry name" value="PSMG2_sf"/>
</dbReference>
<organism evidence="1 2">
    <name type="scientific">Naumannella halotolerans</name>
    <dbReference type="NCBI Taxonomy" id="993414"/>
    <lineage>
        <taxon>Bacteria</taxon>
        <taxon>Bacillati</taxon>
        <taxon>Actinomycetota</taxon>
        <taxon>Actinomycetes</taxon>
        <taxon>Propionibacteriales</taxon>
        <taxon>Propionibacteriaceae</taxon>
        <taxon>Naumannella</taxon>
    </lineage>
</organism>
<dbReference type="InterPro" id="IPR019151">
    <property type="entry name" value="Proteasome_assmbl_chaperone_2"/>
</dbReference>
<dbReference type="Pfam" id="PF09754">
    <property type="entry name" value="PAC2"/>
    <property type="match status" value="1"/>
</dbReference>
<dbReference type="OrthoDB" id="3733464at2"/>
<dbReference type="Gene3D" id="1.10.287.100">
    <property type="match status" value="1"/>
</dbReference>
<dbReference type="InterPro" id="IPR008492">
    <property type="entry name" value="Rv2714-like"/>
</dbReference>
<evidence type="ECO:0000313" key="2">
    <source>
        <dbReference type="Proteomes" id="UP000295371"/>
    </source>
</evidence>
<evidence type="ECO:0000313" key="1">
    <source>
        <dbReference type="EMBL" id="TDT33212.1"/>
    </source>
</evidence>
<dbReference type="RefSeq" id="WP_133753761.1">
    <property type="nucleotide sequence ID" value="NZ_SOAW01000001.1"/>
</dbReference>
<gene>
    <name evidence="1" type="ORF">CLV29_0817</name>
</gene>
<reference evidence="1 2" key="1">
    <citation type="submission" date="2019-03" db="EMBL/GenBank/DDBJ databases">
        <title>Genomic Encyclopedia of Archaeal and Bacterial Type Strains, Phase II (KMG-II): from individual species to whole genera.</title>
        <authorList>
            <person name="Goeker M."/>
        </authorList>
    </citation>
    <scope>NUCLEOTIDE SEQUENCE [LARGE SCALE GENOMIC DNA]</scope>
    <source>
        <strain evidence="1 2">DSM 24323</strain>
    </source>
</reference>
<dbReference type="Proteomes" id="UP000295371">
    <property type="component" value="Unassembled WGS sequence"/>
</dbReference>
<proteinExistence type="predicted"/>
<keyword evidence="1" id="KW-0436">Ligase</keyword>
<dbReference type="AlphaFoldDB" id="A0A4R7J715"/>
<dbReference type="EMBL" id="SOAW01000001">
    <property type="protein sequence ID" value="TDT33212.1"/>
    <property type="molecule type" value="Genomic_DNA"/>
</dbReference>
<name>A0A4R7J715_9ACTN</name>
<comment type="caution">
    <text evidence="1">The sequence shown here is derived from an EMBL/GenBank/DDBJ whole genome shotgun (WGS) entry which is preliminary data.</text>
</comment>
<accession>A0A4R7J715</accession>
<protein>
    <submittedName>
        <fullName evidence="1">Putative ATP-grasp superfamily ATP-dependent carboligase</fullName>
    </submittedName>
</protein>
<dbReference type="PIRSF" id="PIRSF028754">
    <property type="entry name" value="UCP028754"/>
    <property type="match status" value="1"/>
</dbReference>